<comment type="caution">
    <text evidence="1">The sequence shown here is derived from an EMBL/GenBank/DDBJ whole genome shotgun (WGS) entry which is preliminary data.</text>
</comment>
<name>A0A4Y2R7T4_ARAVE</name>
<keyword evidence="2" id="KW-1185">Reference proteome</keyword>
<evidence type="ECO:0000313" key="1">
    <source>
        <dbReference type="EMBL" id="GBN71822.1"/>
    </source>
</evidence>
<evidence type="ECO:0000313" key="2">
    <source>
        <dbReference type="Proteomes" id="UP000499080"/>
    </source>
</evidence>
<reference evidence="1 2" key="1">
    <citation type="journal article" date="2019" name="Sci. Rep.">
        <title>Orb-weaving spider Araneus ventricosus genome elucidates the spidroin gene catalogue.</title>
        <authorList>
            <person name="Kono N."/>
            <person name="Nakamura H."/>
            <person name="Ohtoshi R."/>
            <person name="Moran D.A.P."/>
            <person name="Shinohara A."/>
            <person name="Yoshida Y."/>
            <person name="Fujiwara M."/>
            <person name="Mori M."/>
            <person name="Tomita M."/>
            <person name="Arakawa K."/>
        </authorList>
    </citation>
    <scope>NUCLEOTIDE SEQUENCE [LARGE SCALE GENOMIC DNA]</scope>
</reference>
<gene>
    <name evidence="1" type="ORF">AVEN_197204_1</name>
</gene>
<protein>
    <recommendedName>
        <fullName evidence="3">DDE-1 domain-containing protein</fullName>
    </recommendedName>
</protein>
<dbReference type="OrthoDB" id="6428588at2759"/>
<evidence type="ECO:0008006" key="3">
    <source>
        <dbReference type="Google" id="ProtNLM"/>
    </source>
</evidence>
<dbReference type="EMBL" id="BGPR01016096">
    <property type="protein sequence ID" value="GBN71822.1"/>
    <property type="molecule type" value="Genomic_DNA"/>
</dbReference>
<organism evidence="1 2">
    <name type="scientific">Araneus ventricosus</name>
    <name type="common">Orbweaver spider</name>
    <name type="synonym">Epeira ventricosa</name>
    <dbReference type="NCBI Taxonomy" id="182803"/>
    <lineage>
        <taxon>Eukaryota</taxon>
        <taxon>Metazoa</taxon>
        <taxon>Ecdysozoa</taxon>
        <taxon>Arthropoda</taxon>
        <taxon>Chelicerata</taxon>
        <taxon>Arachnida</taxon>
        <taxon>Araneae</taxon>
        <taxon>Araneomorphae</taxon>
        <taxon>Entelegynae</taxon>
        <taxon>Araneoidea</taxon>
        <taxon>Araneidae</taxon>
        <taxon>Araneus</taxon>
    </lineage>
</organism>
<proteinExistence type="predicted"/>
<dbReference type="AlphaFoldDB" id="A0A4Y2R7T4"/>
<dbReference type="Proteomes" id="UP000499080">
    <property type="component" value="Unassembled WGS sequence"/>
</dbReference>
<sequence length="181" mass="20519">MLAAPYPRSHFSFMAHREEWETGPDENPYISTIQRQFSSEFGIDDGFWSDTLQMDVTLKDVIYLVSESWDNVTQNCLVKSWKKLWPSLADSSKVEQGEANKSEILPLIKYITGCKDATEHTVTEWLSCETEANQLYTDEEIISLVQNKPQDGSDLEETDEPENVLVSHSEAASALEIALHS</sequence>
<accession>A0A4Y2R7T4</accession>